<feature type="transmembrane region" description="Helical" evidence="3">
    <location>
        <begin position="21"/>
        <end position="40"/>
    </location>
</feature>
<evidence type="ECO:0000256" key="2">
    <source>
        <dbReference type="ARBA" id="ARBA00006727"/>
    </source>
</evidence>
<feature type="transmembrane region" description="Helical" evidence="3">
    <location>
        <begin position="52"/>
        <end position="69"/>
    </location>
</feature>
<dbReference type="InterPro" id="IPR036259">
    <property type="entry name" value="MFS_trans_sf"/>
</dbReference>
<sequence length="348" mass="37310">MYLSAPPVAWMIARWPYSRKYFFWIGFCLTVVSLIAASFARSTAGLLATQGVIYAIGGVALYFPAISLLDEWFIAKKGMAFGLMWAGTGTSGAVVPFLMQWLLNKYGHATALRVWTIIFSVLVIPSLLVSKPRLPVTPANRVRPTDWSFLKSTSFWFFEAGVIFQGLGFFLPQLWIPSFAASFGFPSYAGPLALSLYNVFAIAGSILTGMLVDRLHVTTAIAIATLGSAVASFVLWGLGTSQPMFYIFTLAWGLFAGGYSTTWSGCAVALRRSGFQNLDTPSVVSLFAAGKGIGSIVSGPLSESLLHLGPIGDARFVYGTSYGNLVVFTGVAAVLGGTACAGRMFRLV</sequence>
<evidence type="ECO:0000313" key="4">
    <source>
        <dbReference type="EMBL" id="KAF2149437.1"/>
    </source>
</evidence>
<dbReference type="PANTHER" id="PTHR11360:SF287">
    <property type="entry name" value="MFS MONOCARBOXYLATE TRANSPORTER"/>
    <property type="match status" value="1"/>
</dbReference>
<feature type="transmembrane region" description="Helical" evidence="3">
    <location>
        <begin position="114"/>
        <end position="134"/>
    </location>
</feature>
<feature type="transmembrane region" description="Helical" evidence="3">
    <location>
        <begin position="155"/>
        <end position="176"/>
    </location>
</feature>
<organism evidence="4 5">
    <name type="scientific">Myriangium duriaei CBS 260.36</name>
    <dbReference type="NCBI Taxonomy" id="1168546"/>
    <lineage>
        <taxon>Eukaryota</taxon>
        <taxon>Fungi</taxon>
        <taxon>Dikarya</taxon>
        <taxon>Ascomycota</taxon>
        <taxon>Pezizomycotina</taxon>
        <taxon>Dothideomycetes</taxon>
        <taxon>Dothideomycetidae</taxon>
        <taxon>Myriangiales</taxon>
        <taxon>Myriangiaceae</taxon>
        <taxon>Myriangium</taxon>
    </lineage>
</organism>
<keyword evidence="5" id="KW-1185">Reference proteome</keyword>
<feature type="transmembrane region" description="Helical" evidence="3">
    <location>
        <begin position="219"/>
        <end position="238"/>
    </location>
</feature>
<dbReference type="PANTHER" id="PTHR11360">
    <property type="entry name" value="MONOCARBOXYLATE TRANSPORTER"/>
    <property type="match status" value="1"/>
</dbReference>
<dbReference type="OrthoDB" id="2213137at2759"/>
<proteinExistence type="inferred from homology"/>
<dbReference type="Proteomes" id="UP000799439">
    <property type="component" value="Unassembled WGS sequence"/>
</dbReference>
<feature type="transmembrane region" description="Helical" evidence="3">
    <location>
        <begin position="81"/>
        <end position="102"/>
    </location>
</feature>
<dbReference type="SUPFAM" id="SSF103473">
    <property type="entry name" value="MFS general substrate transporter"/>
    <property type="match status" value="1"/>
</dbReference>
<feature type="transmembrane region" description="Helical" evidence="3">
    <location>
        <begin position="282"/>
        <end position="302"/>
    </location>
</feature>
<feature type="transmembrane region" description="Helical" evidence="3">
    <location>
        <begin position="244"/>
        <end position="270"/>
    </location>
</feature>
<keyword evidence="3" id="KW-0812">Transmembrane</keyword>
<protein>
    <submittedName>
        <fullName evidence="4">MFS monocarboxylate transporter</fullName>
    </submittedName>
</protein>
<dbReference type="AlphaFoldDB" id="A0A9P4ISY7"/>
<keyword evidence="3" id="KW-1133">Transmembrane helix</keyword>
<feature type="transmembrane region" description="Helical" evidence="3">
    <location>
        <begin position="322"/>
        <end position="345"/>
    </location>
</feature>
<evidence type="ECO:0000313" key="5">
    <source>
        <dbReference type="Proteomes" id="UP000799439"/>
    </source>
</evidence>
<evidence type="ECO:0000256" key="1">
    <source>
        <dbReference type="ARBA" id="ARBA00004141"/>
    </source>
</evidence>
<accession>A0A9P4ISY7</accession>
<evidence type="ECO:0000256" key="3">
    <source>
        <dbReference type="SAM" id="Phobius"/>
    </source>
</evidence>
<dbReference type="GO" id="GO:0022857">
    <property type="term" value="F:transmembrane transporter activity"/>
    <property type="evidence" value="ECO:0007669"/>
    <property type="project" value="InterPro"/>
</dbReference>
<feature type="transmembrane region" description="Helical" evidence="3">
    <location>
        <begin position="188"/>
        <end position="212"/>
    </location>
</feature>
<dbReference type="Gene3D" id="1.20.1250.20">
    <property type="entry name" value="MFS general substrate transporter like domains"/>
    <property type="match status" value="1"/>
</dbReference>
<comment type="caution">
    <text evidence="4">The sequence shown here is derived from an EMBL/GenBank/DDBJ whole genome shotgun (WGS) entry which is preliminary data.</text>
</comment>
<gene>
    <name evidence="4" type="ORF">K461DRAFT_281816</name>
</gene>
<dbReference type="GO" id="GO:0016020">
    <property type="term" value="C:membrane"/>
    <property type="evidence" value="ECO:0007669"/>
    <property type="project" value="UniProtKB-SubCell"/>
</dbReference>
<comment type="subcellular location">
    <subcellularLocation>
        <location evidence="1">Membrane</location>
        <topology evidence="1">Multi-pass membrane protein</topology>
    </subcellularLocation>
</comment>
<dbReference type="EMBL" id="ML996091">
    <property type="protein sequence ID" value="KAF2149437.1"/>
    <property type="molecule type" value="Genomic_DNA"/>
</dbReference>
<dbReference type="Pfam" id="PF07690">
    <property type="entry name" value="MFS_1"/>
    <property type="match status" value="1"/>
</dbReference>
<name>A0A9P4ISY7_9PEZI</name>
<reference evidence="4" key="1">
    <citation type="journal article" date="2020" name="Stud. Mycol.">
        <title>101 Dothideomycetes genomes: a test case for predicting lifestyles and emergence of pathogens.</title>
        <authorList>
            <person name="Haridas S."/>
            <person name="Albert R."/>
            <person name="Binder M."/>
            <person name="Bloem J."/>
            <person name="Labutti K."/>
            <person name="Salamov A."/>
            <person name="Andreopoulos B."/>
            <person name="Baker S."/>
            <person name="Barry K."/>
            <person name="Bills G."/>
            <person name="Bluhm B."/>
            <person name="Cannon C."/>
            <person name="Castanera R."/>
            <person name="Culley D."/>
            <person name="Daum C."/>
            <person name="Ezra D."/>
            <person name="Gonzalez J."/>
            <person name="Henrissat B."/>
            <person name="Kuo A."/>
            <person name="Liang C."/>
            <person name="Lipzen A."/>
            <person name="Lutzoni F."/>
            <person name="Magnuson J."/>
            <person name="Mondo S."/>
            <person name="Nolan M."/>
            <person name="Ohm R."/>
            <person name="Pangilinan J."/>
            <person name="Park H.-J."/>
            <person name="Ramirez L."/>
            <person name="Alfaro M."/>
            <person name="Sun H."/>
            <person name="Tritt A."/>
            <person name="Yoshinaga Y."/>
            <person name="Zwiers L.-H."/>
            <person name="Turgeon B."/>
            <person name="Goodwin S."/>
            <person name="Spatafora J."/>
            <person name="Crous P."/>
            <person name="Grigoriev I."/>
        </authorList>
    </citation>
    <scope>NUCLEOTIDE SEQUENCE</scope>
    <source>
        <strain evidence="4">CBS 260.36</strain>
    </source>
</reference>
<keyword evidence="3" id="KW-0472">Membrane</keyword>
<dbReference type="InterPro" id="IPR050327">
    <property type="entry name" value="Proton-linked_MCT"/>
</dbReference>
<dbReference type="InterPro" id="IPR011701">
    <property type="entry name" value="MFS"/>
</dbReference>
<comment type="similarity">
    <text evidence="2">Belongs to the major facilitator superfamily. Monocarboxylate porter (TC 2.A.1.13) family.</text>
</comment>